<dbReference type="RefSeq" id="WP_053411307.1">
    <property type="nucleotide sequence ID" value="NZ_CP006841.1"/>
</dbReference>
<dbReference type="OrthoDB" id="3199332at2"/>
<evidence type="ECO:0000256" key="2">
    <source>
        <dbReference type="SAM" id="Phobius"/>
    </source>
</evidence>
<dbReference type="PATRIC" id="fig|1408189.4.peg.174"/>
<reference evidence="4 5" key="1">
    <citation type="submission" date="2013-10" db="EMBL/GenBank/DDBJ databases">
        <title>Complete genome sequence of Corynebacterium lactis DSM 45799(T), isolated from raw cow milk.</title>
        <authorList>
            <person name="Ruckert C."/>
            <person name="Albersmeier A."/>
            <person name="Lipski A."/>
            <person name="Kalinowski J."/>
        </authorList>
    </citation>
    <scope>NUCLEOTIDE SEQUENCE [LARGE SCALE GENOMIC DNA]</scope>
    <source>
        <strain evidence="4 5">RW2-5</strain>
    </source>
</reference>
<feature type="transmembrane region" description="Helical" evidence="2">
    <location>
        <begin position="583"/>
        <end position="603"/>
    </location>
</feature>
<evidence type="ECO:0000313" key="4">
    <source>
        <dbReference type="EMBL" id="ALA66523.1"/>
    </source>
</evidence>
<dbReference type="NCBIfam" id="NF033902">
    <property type="entry name" value="iso_D2_wall_anc"/>
    <property type="match status" value="1"/>
</dbReference>
<dbReference type="AlphaFoldDB" id="A0A0K2GXW8"/>
<sequence>MNKFSRTARSVTFAAIVGLSLGISAPGAFAQDAVEAQTGNVALANAASLINKDQKATLTIHKFGDPTELGERTGEAKDREKAGNGTALNEVGFTIYKVLKTADGKTAINLNTNEGLAAAAGIKAGDYAKFVDAKGNVTEAGKEIIEKKGEEQKTANAEGKDGVTTFEIGTDHAPYLVVETSPKEGYTPANPFIAFVPMTKANAGENQGTEWNYDVHAVPKNYKKTPPQKTVTDQDENGKLAQAGDVVKYDISTTVRNIEAGKRLKYYYISDTLDAKNFDVMAETTKFAVSIDGESAAEGDYTVSKDRGSNAFRINFTVDGLKKLKSGSKVNVHVEAVKNSSEKVAPNQAIEWEPSSPSSDQDVDSDTPPEEPQPGDGRRTEVVQSRFGELKFTKVDAKGEALEGAEFKIYQTKRGGRCEDYSKLDLDKHAFEVKAQDANIDGGKGEQESVFKSTKEGGVHVTGLHVNDFVNNAPATDSSIDGTMTEYCLIETKAPKGKELLSKAVAFRLVASAETTKVEVPKEVTTWEVQPDGTVTNVKTAEETTTIDVPVYKPVTVTVGDKGEGKVVNIDDTTPQLPLTGGAGVGILAAIGAAIVAAGAWFARRGAKN</sequence>
<dbReference type="GO" id="GO:0005975">
    <property type="term" value="P:carbohydrate metabolic process"/>
    <property type="evidence" value="ECO:0007669"/>
    <property type="project" value="UniProtKB-ARBA"/>
</dbReference>
<evidence type="ECO:0000313" key="5">
    <source>
        <dbReference type="Proteomes" id="UP000058446"/>
    </source>
</evidence>
<dbReference type="EMBL" id="CP006841">
    <property type="protein sequence ID" value="ALA66523.1"/>
    <property type="molecule type" value="Genomic_DNA"/>
</dbReference>
<keyword evidence="5" id="KW-1185">Reference proteome</keyword>
<organism evidence="4 5">
    <name type="scientific">Corynebacterium lactis RW2-5</name>
    <dbReference type="NCBI Taxonomy" id="1408189"/>
    <lineage>
        <taxon>Bacteria</taxon>
        <taxon>Bacillati</taxon>
        <taxon>Actinomycetota</taxon>
        <taxon>Actinomycetes</taxon>
        <taxon>Mycobacteriales</taxon>
        <taxon>Corynebacteriaceae</taxon>
        <taxon>Corynebacterium</taxon>
    </lineage>
</organism>
<keyword evidence="2" id="KW-1133">Transmembrane helix</keyword>
<feature type="chain" id="PRO_5005477133" evidence="3">
    <location>
        <begin position="31"/>
        <end position="609"/>
    </location>
</feature>
<dbReference type="Proteomes" id="UP000058446">
    <property type="component" value="Chromosome"/>
</dbReference>
<evidence type="ECO:0000256" key="1">
    <source>
        <dbReference type="SAM" id="MobiDB-lite"/>
    </source>
</evidence>
<protein>
    <submittedName>
        <fullName evidence="4">Type-2 fimbrial major subunit</fullName>
    </submittedName>
</protein>
<dbReference type="NCBIfam" id="TIGR01167">
    <property type="entry name" value="LPXTG_anchor"/>
    <property type="match status" value="1"/>
</dbReference>
<feature type="region of interest" description="Disordered" evidence="1">
    <location>
        <begin position="340"/>
        <end position="382"/>
    </location>
</feature>
<dbReference type="Gene3D" id="2.60.40.10">
    <property type="entry name" value="Immunoglobulins"/>
    <property type="match status" value="2"/>
</dbReference>
<name>A0A0K2GXW8_9CORY</name>
<keyword evidence="3" id="KW-0732">Signal</keyword>
<accession>A0A0K2GXW8</accession>
<dbReference type="STRING" id="1408189.CLAC_00875"/>
<proteinExistence type="predicted"/>
<keyword evidence="2" id="KW-0812">Transmembrane</keyword>
<dbReference type="InterPro" id="IPR048052">
    <property type="entry name" value="FM1-like"/>
</dbReference>
<gene>
    <name evidence="4" type="ORF">CLAC_00875</name>
</gene>
<dbReference type="InterPro" id="IPR013783">
    <property type="entry name" value="Ig-like_fold"/>
</dbReference>
<keyword evidence="2" id="KW-0472">Membrane</keyword>
<evidence type="ECO:0000256" key="3">
    <source>
        <dbReference type="SAM" id="SignalP"/>
    </source>
</evidence>
<feature type="signal peptide" evidence="3">
    <location>
        <begin position="1"/>
        <end position="30"/>
    </location>
</feature>
<dbReference type="Gene3D" id="2.60.40.740">
    <property type="match status" value="1"/>
</dbReference>
<dbReference type="KEGG" id="clw:CLAC_00875"/>